<keyword evidence="1" id="KW-0805">Transcription regulation</keyword>
<sequence>MHQKPISKVVGERLRAIRKQQVLSQEELAHLSGLHPTYIGQLERGEKNPTINTIHKVTLSLGIPISELFRLAENVKDEQMNILLHLNQLGEEDRQALIKIINVMLEWKKQNK</sequence>
<dbReference type="SUPFAM" id="SSF47413">
    <property type="entry name" value="lambda repressor-like DNA-binding domains"/>
    <property type="match status" value="1"/>
</dbReference>
<dbReference type="Proteomes" id="UP000665043">
    <property type="component" value="Chromosome"/>
</dbReference>
<dbReference type="PANTHER" id="PTHR46797">
    <property type="entry name" value="HTH-TYPE TRANSCRIPTIONAL REGULATOR"/>
    <property type="match status" value="1"/>
</dbReference>
<evidence type="ECO:0000313" key="6">
    <source>
        <dbReference type="Proteomes" id="UP000665043"/>
    </source>
</evidence>
<protein>
    <submittedName>
        <fullName evidence="5">Helix-turn-helix domain-containing protein</fullName>
    </submittedName>
</protein>
<organism evidence="5 6">
    <name type="scientific">Sediminibacillus dalangtanensis</name>
    <dbReference type="NCBI Taxonomy" id="2729421"/>
    <lineage>
        <taxon>Bacteria</taxon>
        <taxon>Bacillati</taxon>
        <taxon>Bacillota</taxon>
        <taxon>Bacilli</taxon>
        <taxon>Bacillales</taxon>
        <taxon>Bacillaceae</taxon>
        <taxon>Sediminibacillus</taxon>
    </lineage>
</organism>
<dbReference type="InterPro" id="IPR001387">
    <property type="entry name" value="Cro/C1-type_HTH"/>
</dbReference>
<dbReference type="PROSITE" id="PS50943">
    <property type="entry name" value="HTH_CROC1"/>
    <property type="match status" value="1"/>
</dbReference>
<evidence type="ECO:0000256" key="2">
    <source>
        <dbReference type="ARBA" id="ARBA00023125"/>
    </source>
</evidence>
<proteinExistence type="predicted"/>
<evidence type="ECO:0000256" key="1">
    <source>
        <dbReference type="ARBA" id="ARBA00023015"/>
    </source>
</evidence>
<dbReference type="Pfam" id="PF01381">
    <property type="entry name" value="HTH_3"/>
    <property type="match status" value="1"/>
</dbReference>
<keyword evidence="3" id="KW-0804">Transcription</keyword>
<evidence type="ECO:0000256" key="3">
    <source>
        <dbReference type="ARBA" id="ARBA00023163"/>
    </source>
</evidence>
<gene>
    <name evidence="5" type="ORF">ERJ70_02600</name>
</gene>
<feature type="domain" description="HTH cro/C1-type" evidence="4">
    <location>
        <begin position="14"/>
        <end position="68"/>
    </location>
</feature>
<keyword evidence="2" id="KW-0238">DNA-binding</keyword>
<reference evidence="5 6" key="1">
    <citation type="submission" date="2019-12" db="EMBL/GenBank/DDBJ databases">
        <title>The whole genome sequencing of a strain isolated from a Mars analog, Dalangtan Playa.</title>
        <authorList>
            <person name="Huang T."/>
        </authorList>
    </citation>
    <scope>NUCLEOTIDE SEQUENCE [LARGE SCALE GENOMIC DNA]</scope>
    <source>
        <strain evidence="5 6">DP4-553-S</strain>
    </source>
</reference>
<dbReference type="PANTHER" id="PTHR46797:SF23">
    <property type="entry name" value="HTH-TYPE TRANSCRIPTIONAL REGULATOR SUTR"/>
    <property type="match status" value="1"/>
</dbReference>
<evidence type="ECO:0000259" key="4">
    <source>
        <dbReference type="PROSITE" id="PS50943"/>
    </source>
</evidence>
<dbReference type="SMART" id="SM00530">
    <property type="entry name" value="HTH_XRE"/>
    <property type="match status" value="1"/>
</dbReference>
<dbReference type="InterPro" id="IPR010982">
    <property type="entry name" value="Lambda_DNA-bd_dom_sf"/>
</dbReference>
<dbReference type="EMBL" id="CP046956">
    <property type="protein sequence ID" value="QTM98301.1"/>
    <property type="molecule type" value="Genomic_DNA"/>
</dbReference>
<name>A0ABX7VN87_9BACI</name>
<evidence type="ECO:0000313" key="5">
    <source>
        <dbReference type="EMBL" id="QTM98301.1"/>
    </source>
</evidence>
<dbReference type="CDD" id="cd00093">
    <property type="entry name" value="HTH_XRE"/>
    <property type="match status" value="1"/>
</dbReference>
<dbReference type="Gene3D" id="1.10.260.40">
    <property type="entry name" value="lambda repressor-like DNA-binding domains"/>
    <property type="match status" value="1"/>
</dbReference>
<accession>A0ABX7VN87</accession>
<dbReference type="InterPro" id="IPR050807">
    <property type="entry name" value="TransReg_Diox_bact_type"/>
</dbReference>
<dbReference type="RefSeq" id="WP_209366972.1">
    <property type="nucleotide sequence ID" value="NZ_CP046956.1"/>
</dbReference>
<keyword evidence="6" id="KW-1185">Reference proteome</keyword>